<comment type="caution">
    <text evidence="1">The sequence shown here is derived from an EMBL/GenBank/DDBJ whole genome shotgun (WGS) entry which is preliminary data.</text>
</comment>
<gene>
    <name evidence="1" type="ORF">SDC9_131279</name>
</gene>
<dbReference type="InterPro" id="IPR005064">
    <property type="entry name" value="BUG"/>
</dbReference>
<dbReference type="PANTHER" id="PTHR42928:SF3">
    <property type="entry name" value="UPF0065 PROTEIN YFLP"/>
    <property type="match status" value="1"/>
</dbReference>
<sequence length="134" mass="14441">MGHTIEATTVSATSAQQYLEAGEVKVLAALYAPGESCPESLKSIPTLKQSGFSDITVKNCNFLYGSKMDDELAAKINETFTKVFLSENVKKQLLDLNQEQTICKDYAEASELINSLYGSYHEVAGQLGVLAPGA</sequence>
<proteinExistence type="predicted"/>
<evidence type="ECO:0000313" key="1">
    <source>
        <dbReference type="EMBL" id="MPM84208.1"/>
    </source>
</evidence>
<name>A0A645D550_9ZZZZ</name>
<organism evidence="1">
    <name type="scientific">bioreactor metagenome</name>
    <dbReference type="NCBI Taxonomy" id="1076179"/>
    <lineage>
        <taxon>unclassified sequences</taxon>
        <taxon>metagenomes</taxon>
        <taxon>ecological metagenomes</taxon>
    </lineage>
</organism>
<dbReference type="InterPro" id="IPR042100">
    <property type="entry name" value="Bug_dom1"/>
</dbReference>
<accession>A0A645D550</accession>
<reference evidence="1" key="1">
    <citation type="submission" date="2019-08" db="EMBL/GenBank/DDBJ databases">
        <authorList>
            <person name="Kucharzyk K."/>
            <person name="Murdoch R.W."/>
            <person name="Higgins S."/>
            <person name="Loffler F."/>
        </authorList>
    </citation>
    <scope>NUCLEOTIDE SEQUENCE</scope>
</reference>
<protein>
    <submittedName>
        <fullName evidence="1">Uncharacterized protein</fullName>
    </submittedName>
</protein>
<dbReference type="EMBL" id="VSSQ01032817">
    <property type="protein sequence ID" value="MPM84208.1"/>
    <property type="molecule type" value="Genomic_DNA"/>
</dbReference>
<dbReference type="Gene3D" id="3.40.190.150">
    <property type="entry name" value="Bordetella uptake gene, domain 1"/>
    <property type="match status" value="1"/>
</dbReference>
<dbReference type="Gene3D" id="3.40.190.10">
    <property type="entry name" value="Periplasmic binding protein-like II"/>
    <property type="match status" value="1"/>
</dbReference>
<dbReference type="AlphaFoldDB" id="A0A645D550"/>
<dbReference type="PANTHER" id="PTHR42928">
    <property type="entry name" value="TRICARBOXYLATE-BINDING PROTEIN"/>
    <property type="match status" value="1"/>
</dbReference>